<feature type="binding site" evidence="7">
    <location>
        <position position="65"/>
    </location>
    <ligand>
        <name>Zn(2+)</name>
        <dbReference type="ChEBI" id="CHEBI:29105"/>
        <label>1</label>
    </ligand>
</feature>
<dbReference type="Pfam" id="PF04983">
    <property type="entry name" value="RNA_pol_Rpb1_3"/>
    <property type="match status" value="1"/>
</dbReference>
<dbReference type="CDD" id="cd01609">
    <property type="entry name" value="RNAP_beta'_N"/>
    <property type="match status" value="1"/>
</dbReference>
<feature type="binding site" evidence="7">
    <location>
        <position position="81"/>
    </location>
    <ligand>
        <name>Zn(2+)</name>
        <dbReference type="ChEBI" id="CHEBI:29105"/>
        <label>1</label>
    </ligand>
</feature>
<keyword evidence="4 7" id="KW-0479">Metal-binding</keyword>
<evidence type="ECO:0000256" key="6">
    <source>
        <dbReference type="ARBA" id="ARBA00048552"/>
    </source>
</evidence>
<dbReference type="InterPro" id="IPR007081">
    <property type="entry name" value="RNA_pol_Rpb1_5"/>
</dbReference>
<dbReference type="NCBIfam" id="TIGR02386">
    <property type="entry name" value="rpoC_TIGR"/>
    <property type="match status" value="1"/>
</dbReference>
<keyword evidence="7" id="KW-0460">Magnesium</keyword>
<evidence type="ECO:0000313" key="10">
    <source>
        <dbReference type="EMBL" id="PIV25157.1"/>
    </source>
</evidence>
<feature type="binding site" evidence="7">
    <location>
        <position position="892"/>
    </location>
    <ligand>
        <name>Zn(2+)</name>
        <dbReference type="ChEBI" id="CHEBI:29105"/>
        <label>2</label>
    </ligand>
</feature>
<dbReference type="Pfam" id="PF00623">
    <property type="entry name" value="RNA_pol_Rpb1_2"/>
    <property type="match status" value="1"/>
</dbReference>
<dbReference type="PANTHER" id="PTHR19376:SF54">
    <property type="entry name" value="DNA-DIRECTED RNA POLYMERASE SUBUNIT BETA"/>
    <property type="match status" value="1"/>
</dbReference>
<dbReference type="CDD" id="cd02655">
    <property type="entry name" value="RNAP_beta'_C"/>
    <property type="match status" value="1"/>
</dbReference>
<feature type="binding site" evidence="7">
    <location>
        <position position="902"/>
    </location>
    <ligand>
        <name>Zn(2+)</name>
        <dbReference type="ChEBI" id="CHEBI:29105"/>
        <label>2</label>
    </ligand>
</feature>
<comment type="function">
    <text evidence="7 8">DNA-dependent RNA polymerase catalyzes the transcription of DNA into RNA using the four ribonucleoside triphosphates as substrates.</text>
</comment>
<dbReference type="Gene3D" id="2.40.50.100">
    <property type="match status" value="2"/>
</dbReference>
<dbReference type="Proteomes" id="UP000229966">
    <property type="component" value="Unassembled WGS sequence"/>
</dbReference>
<organism evidence="10 11">
    <name type="scientific">Candidatus Berkelbacteria bacterium CG03_land_8_20_14_0_80_40_36</name>
    <dbReference type="NCBI Taxonomy" id="1974509"/>
    <lineage>
        <taxon>Bacteria</taxon>
        <taxon>Candidatus Berkelbacteria</taxon>
    </lineage>
</organism>
<feature type="domain" description="RNA polymerase N-terminal" evidence="9">
    <location>
        <begin position="266"/>
        <end position="548"/>
    </location>
</feature>
<dbReference type="InterPro" id="IPR007083">
    <property type="entry name" value="RNA_pol_Rpb1_4"/>
</dbReference>
<keyword evidence="5 7" id="KW-0804">Transcription</keyword>
<dbReference type="InterPro" id="IPR007080">
    <property type="entry name" value="RNA_pol_Rpb1_1"/>
</dbReference>
<dbReference type="InterPro" id="IPR000722">
    <property type="entry name" value="RNA_pol_asu"/>
</dbReference>
<dbReference type="SMART" id="SM00663">
    <property type="entry name" value="RPOLA_N"/>
    <property type="match status" value="1"/>
</dbReference>
<protein>
    <recommendedName>
        <fullName evidence="7">DNA-directed RNA polymerase subunit beta'</fullName>
        <shortName evidence="7">RNAP subunit beta'</shortName>
        <ecNumber evidence="7">2.7.7.6</ecNumber>
    </recommendedName>
    <alternativeName>
        <fullName evidence="7">RNA polymerase subunit beta'</fullName>
    </alternativeName>
    <alternativeName>
        <fullName evidence="7">Transcriptase subunit beta'</fullName>
    </alternativeName>
</protein>
<comment type="cofactor">
    <cofactor evidence="7">
        <name>Mg(2+)</name>
        <dbReference type="ChEBI" id="CHEBI:18420"/>
    </cofactor>
    <text evidence="7">Binds 1 Mg(2+) ion per subunit.</text>
</comment>
<dbReference type="GO" id="GO:0000428">
    <property type="term" value="C:DNA-directed RNA polymerase complex"/>
    <property type="evidence" value="ECO:0007669"/>
    <property type="project" value="UniProtKB-KW"/>
</dbReference>
<feature type="binding site" evidence="7">
    <location>
        <position position="496"/>
    </location>
    <ligand>
        <name>Mg(2+)</name>
        <dbReference type="ChEBI" id="CHEBI:18420"/>
    </ligand>
</feature>
<evidence type="ECO:0000256" key="2">
    <source>
        <dbReference type="ARBA" id="ARBA00022679"/>
    </source>
</evidence>
<dbReference type="SUPFAM" id="SSF64484">
    <property type="entry name" value="beta and beta-prime subunits of DNA dependent RNA-polymerase"/>
    <property type="match status" value="1"/>
</dbReference>
<dbReference type="Gene3D" id="1.10.1790.20">
    <property type="match status" value="2"/>
</dbReference>
<comment type="cofactor">
    <cofactor evidence="7">
        <name>Zn(2+)</name>
        <dbReference type="ChEBI" id="CHEBI:29105"/>
    </cofactor>
    <text evidence="7">Binds 2 Zn(2+) ions per subunit.</text>
</comment>
<dbReference type="Gene3D" id="4.10.860.120">
    <property type="entry name" value="RNA polymerase II, clamp domain"/>
    <property type="match status" value="1"/>
</dbReference>
<keyword evidence="3 7" id="KW-0548">Nucleotidyltransferase</keyword>
<dbReference type="Gene3D" id="1.10.40.90">
    <property type="match status" value="1"/>
</dbReference>
<feature type="binding site" evidence="7">
    <location>
        <position position="78"/>
    </location>
    <ligand>
        <name>Zn(2+)</name>
        <dbReference type="ChEBI" id="CHEBI:29105"/>
        <label>1</label>
    </ligand>
</feature>
<keyword evidence="2 7" id="KW-0808">Transferase</keyword>
<gene>
    <name evidence="7 10" type="primary">rpoC</name>
    <name evidence="10" type="ORF">COS38_03115</name>
</gene>
<feature type="binding site" evidence="7">
    <location>
        <position position="899"/>
    </location>
    <ligand>
        <name>Zn(2+)</name>
        <dbReference type="ChEBI" id="CHEBI:29105"/>
        <label>2</label>
    </ligand>
</feature>
<feature type="binding site" evidence="7">
    <location>
        <position position="494"/>
    </location>
    <ligand>
        <name>Mg(2+)</name>
        <dbReference type="ChEBI" id="CHEBI:18420"/>
    </ligand>
</feature>
<dbReference type="Pfam" id="PF05000">
    <property type="entry name" value="RNA_pol_Rpb1_4"/>
    <property type="match status" value="1"/>
</dbReference>
<evidence type="ECO:0000259" key="9">
    <source>
        <dbReference type="SMART" id="SM00663"/>
    </source>
</evidence>
<evidence type="ECO:0000256" key="7">
    <source>
        <dbReference type="HAMAP-Rule" id="MF_01322"/>
    </source>
</evidence>
<accession>A0A2M7CHQ1</accession>
<sequence length="1236" mass="139410">MDRRDIGFNFDKLRISVASPADIESWSYGEVTKPETINYRTQKPERDGLFDEKIFGPTKDFECYCGKYKKIRYKGVICDKCQVEVTRSSVRRERMGHINLCIPISHIWYVRGVPSVLGMVLDKTVNELEKVIYFASYIITQVNNEIVESNLKQLEDEYQEIKKRKNVDIHVIEQQYKRTKNQLKSLAPKMLLGEEEYHEFSMKYGNVVTVGIGAKAVFKLLQNINLEEEIKKIESTIEKVPVSSQKKVLRRLKILKDLFAAGIKPDHLILTKLPVMPPDLRPMVQLDGGRFAASDLNDLYRRVINRNNRLRKLLLTGAPEVITRNERRMLQEAVDALIDNNSRRGKTPQTTGAGNRKLRSLSDMLKGKQGRFRQNLLGKRVDYSGRSVIVVGPELKLGQCGIPKKIALELYKPFVMSKLIEEGHVHNIKNASRMIEKAPPEVWEILERITIKSHVLLNRAPTLHRLGIQAFQPLLVEGKAIQVHPLVCYAYNADFDGDQMAVHLPLSDSAKAEARGIMASVNNLLKPASAEPVVHPRYDIVYGIFYITKFDETNNKNLKMFAGKNEAILAYQLGHIDVKQKIKVRIKPGQNLETCVGRILFNNEIPREMRFINKTMDSGKLKKLVTDTYEQLGKEKCVELVDNLKNLGFYWAGKSGLTISMDDLHAPKEKPQIIREADKQIITIENQFQNGLITEEELTFKKIDIWSQAKSDIEKKMIAGFDKTSPVYEMIESGSRGSFAQVIQMSGMKGLVVSPTGEIITMPIKHSFKEGLDVYEYFISTHGARKGKSDTSLRTSDAGYLTRRLVDVAQDIIVSEDDCGTKKYITVYTSDNEDVGAEMTQRLLGRVSFAQILDLKTGKVIVKKNSLISKTQAKEIENSGIEEIKVRTPIYCKAKWGICKKCYGMDMATTKEVEFGEAVGITAAQAIGEPGTQLTMKTFHMGGVQGEDITSGLPRVEEVFETRKPKRPALLAPFSGVIQIHEKSESYTIHLTSSEKKTETYTTEGYKTIVKTGQVVSKKQNLAICDDKKPIRATLAGKVKILKDKIIIESEELKFAEFYAPLNAQLTVKDGQKVEVGDFITDDHIDLEISLKYRGVEKTIRYIILEIQKIYAQQGQAINDKHIEIIIKQMFSKVLIESSSSLEFIPGQVLDIKDYDEIIADSKNKNLKLITTPILMGITRVALKTYSFLSAASFQETTHTLMTAAIRGAVDNLSGLKENVIIGRLIPAGTGYRSAK</sequence>
<dbReference type="PANTHER" id="PTHR19376">
    <property type="entry name" value="DNA-DIRECTED RNA POLYMERASE"/>
    <property type="match status" value="1"/>
</dbReference>
<keyword evidence="7" id="KW-0862">Zinc</keyword>
<dbReference type="Pfam" id="PF04997">
    <property type="entry name" value="RNA_pol_Rpb1_1"/>
    <property type="match status" value="1"/>
</dbReference>
<comment type="catalytic activity">
    <reaction evidence="6 7 8">
        <text>RNA(n) + a ribonucleoside 5'-triphosphate = RNA(n+1) + diphosphate</text>
        <dbReference type="Rhea" id="RHEA:21248"/>
        <dbReference type="Rhea" id="RHEA-COMP:14527"/>
        <dbReference type="Rhea" id="RHEA-COMP:17342"/>
        <dbReference type="ChEBI" id="CHEBI:33019"/>
        <dbReference type="ChEBI" id="CHEBI:61557"/>
        <dbReference type="ChEBI" id="CHEBI:140395"/>
        <dbReference type="EC" id="2.7.7.6"/>
    </reaction>
</comment>
<comment type="subunit">
    <text evidence="7">The RNAP catalytic core consists of 2 alpha, 1 beta, 1 beta' and 1 omega subunit. When a sigma factor is associated with the core the holoenzyme is formed, which can initiate transcription.</text>
</comment>
<comment type="similarity">
    <text evidence="7 8">Belongs to the RNA polymerase beta' chain family.</text>
</comment>
<dbReference type="HAMAP" id="MF_01322">
    <property type="entry name" value="RNApol_bact_RpoC"/>
    <property type="match status" value="1"/>
</dbReference>
<dbReference type="Gene3D" id="1.10.150.390">
    <property type="match status" value="1"/>
</dbReference>
<dbReference type="GO" id="GO:0003677">
    <property type="term" value="F:DNA binding"/>
    <property type="evidence" value="ECO:0007669"/>
    <property type="project" value="UniProtKB-UniRule"/>
</dbReference>
<evidence type="ECO:0000256" key="8">
    <source>
        <dbReference type="RuleBase" id="RU004279"/>
    </source>
</evidence>
<comment type="caution">
    <text evidence="10">The sequence shown here is derived from an EMBL/GenBank/DDBJ whole genome shotgun (WGS) entry which is preliminary data.</text>
</comment>
<feature type="binding site" evidence="7">
    <location>
        <position position="63"/>
    </location>
    <ligand>
        <name>Zn(2+)</name>
        <dbReference type="ChEBI" id="CHEBI:29105"/>
        <label>1</label>
    </ligand>
</feature>
<dbReference type="Gene3D" id="2.40.40.20">
    <property type="match status" value="1"/>
</dbReference>
<evidence type="ECO:0000313" key="11">
    <source>
        <dbReference type="Proteomes" id="UP000229966"/>
    </source>
</evidence>
<proteinExistence type="inferred from homology"/>
<dbReference type="Gene3D" id="1.10.274.100">
    <property type="entry name" value="RNA polymerase Rpb1, domain 3"/>
    <property type="match status" value="2"/>
</dbReference>
<evidence type="ECO:0000256" key="1">
    <source>
        <dbReference type="ARBA" id="ARBA00022478"/>
    </source>
</evidence>
<feature type="binding site" evidence="7">
    <location>
        <position position="498"/>
    </location>
    <ligand>
        <name>Mg(2+)</name>
        <dbReference type="ChEBI" id="CHEBI:18420"/>
    </ligand>
</feature>
<dbReference type="GO" id="GO:0000287">
    <property type="term" value="F:magnesium ion binding"/>
    <property type="evidence" value="ECO:0007669"/>
    <property type="project" value="UniProtKB-UniRule"/>
</dbReference>
<evidence type="ECO:0000256" key="4">
    <source>
        <dbReference type="ARBA" id="ARBA00022723"/>
    </source>
</evidence>
<dbReference type="Pfam" id="PF04998">
    <property type="entry name" value="RNA_pol_Rpb1_5"/>
    <property type="match status" value="1"/>
</dbReference>
<dbReference type="AlphaFoldDB" id="A0A2M7CHQ1"/>
<dbReference type="InterPro" id="IPR012754">
    <property type="entry name" value="DNA-dir_RpoC_beta_prime_bact"/>
</dbReference>
<name>A0A2M7CHQ1_9BACT</name>
<dbReference type="EMBL" id="PEUM01000089">
    <property type="protein sequence ID" value="PIV25157.1"/>
    <property type="molecule type" value="Genomic_DNA"/>
</dbReference>
<dbReference type="InterPro" id="IPR044893">
    <property type="entry name" value="RNA_pol_Rpb1_clamp_domain"/>
</dbReference>
<dbReference type="InterPro" id="IPR042102">
    <property type="entry name" value="RNA_pol_Rpb1_3_sf"/>
</dbReference>
<dbReference type="GO" id="GO:0006351">
    <property type="term" value="P:DNA-templated transcription"/>
    <property type="evidence" value="ECO:0007669"/>
    <property type="project" value="UniProtKB-UniRule"/>
</dbReference>
<dbReference type="InterPro" id="IPR045867">
    <property type="entry name" value="DNA-dir_RpoC_beta_prime"/>
</dbReference>
<dbReference type="InterPro" id="IPR006592">
    <property type="entry name" value="RNA_pol_N"/>
</dbReference>
<feature type="binding site" evidence="7">
    <location>
        <position position="819"/>
    </location>
    <ligand>
        <name>Zn(2+)</name>
        <dbReference type="ChEBI" id="CHEBI:29105"/>
        <label>2</label>
    </ligand>
</feature>
<keyword evidence="1 7" id="KW-0240">DNA-directed RNA polymerase</keyword>
<evidence type="ECO:0000256" key="3">
    <source>
        <dbReference type="ARBA" id="ARBA00022695"/>
    </source>
</evidence>
<reference evidence="11" key="1">
    <citation type="submission" date="2017-09" db="EMBL/GenBank/DDBJ databases">
        <title>Depth-based differentiation of microbial function through sediment-hosted aquifers and enrichment of novel symbionts in the deep terrestrial subsurface.</title>
        <authorList>
            <person name="Probst A.J."/>
            <person name="Ladd B."/>
            <person name="Jarett J.K."/>
            <person name="Geller-Mcgrath D.E."/>
            <person name="Sieber C.M.K."/>
            <person name="Emerson J.B."/>
            <person name="Anantharaman K."/>
            <person name="Thomas B.C."/>
            <person name="Malmstrom R."/>
            <person name="Stieglmeier M."/>
            <person name="Klingl A."/>
            <person name="Woyke T."/>
            <person name="Ryan C.M."/>
            <person name="Banfield J.F."/>
        </authorList>
    </citation>
    <scope>NUCLEOTIDE SEQUENCE [LARGE SCALE GENOMIC DNA]</scope>
</reference>
<evidence type="ECO:0000256" key="5">
    <source>
        <dbReference type="ARBA" id="ARBA00023163"/>
    </source>
</evidence>
<dbReference type="GO" id="GO:0003899">
    <property type="term" value="F:DNA-directed RNA polymerase activity"/>
    <property type="evidence" value="ECO:0007669"/>
    <property type="project" value="UniProtKB-UniRule"/>
</dbReference>
<dbReference type="GO" id="GO:0008270">
    <property type="term" value="F:zinc ion binding"/>
    <property type="evidence" value="ECO:0007669"/>
    <property type="project" value="UniProtKB-UniRule"/>
</dbReference>
<dbReference type="Gene3D" id="1.10.132.30">
    <property type="match status" value="1"/>
</dbReference>
<dbReference type="InterPro" id="IPR007066">
    <property type="entry name" value="RNA_pol_Rpb1_3"/>
</dbReference>
<dbReference type="InterPro" id="IPR038120">
    <property type="entry name" value="Rpb1_funnel_sf"/>
</dbReference>
<dbReference type="EC" id="2.7.7.6" evidence="7"/>